<evidence type="ECO:0000313" key="3">
    <source>
        <dbReference type="Proteomes" id="UP000298652"/>
    </source>
</evidence>
<accession>A0A4V6D2L9</accession>
<sequence length="73" mass="7804">MAAERPRFSVLAICKWFFSTILWGTKRSASASAASSSSTAFLFGQLLLLQTETPGSPVASGHGVPRCDDCFSF</sequence>
<name>A0A4V6D2L9_SETVI</name>
<dbReference type="Gramene" id="TKV99225">
    <property type="protein sequence ID" value="TKV99225"/>
    <property type="gene ID" value="SEVIR_8G030400v2"/>
</dbReference>
<proteinExistence type="predicted"/>
<keyword evidence="1" id="KW-0732">Signal</keyword>
<dbReference type="EMBL" id="CM016559">
    <property type="protein sequence ID" value="TKV99225.1"/>
    <property type="molecule type" value="Genomic_DNA"/>
</dbReference>
<gene>
    <name evidence="2" type="ORF">SEVIR_8G030400v2</name>
</gene>
<feature type="chain" id="PRO_5020608982" description="Secreted protein" evidence="1">
    <location>
        <begin position="34"/>
        <end position="73"/>
    </location>
</feature>
<keyword evidence="3" id="KW-1185">Reference proteome</keyword>
<reference evidence="2" key="1">
    <citation type="submission" date="2019-03" db="EMBL/GenBank/DDBJ databases">
        <title>WGS assembly of Setaria viridis.</title>
        <authorList>
            <person name="Huang P."/>
            <person name="Jenkins J."/>
            <person name="Grimwood J."/>
            <person name="Barry K."/>
            <person name="Healey A."/>
            <person name="Mamidi S."/>
            <person name="Sreedasyam A."/>
            <person name="Shu S."/>
            <person name="Feldman M."/>
            <person name="Wu J."/>
            <person name="Yu Y."/>
            <person name="Chen C."/>
            <person name="Johnson J."/>
            <person name="Rokhsar D."/>
            <person name="Baxter I."/>
            <person name="Schmutz J."/>
            <person name="Brutnell T."/>
            <person name="Kellogg E."/>
        </authorList>
    </citation>
    <scope>NUCLEOTIDE SEQUENCE [LARGE SCALE GENOMIC DNA]</scope>
</reference>
<protein>
    <recommendedName>
        <fullName evidence="4">Secreted protein</fullName>
    </recommendedName>
</protein>
<feature type="signal peptide" evidence="1">
    <location>
        <begin position="1"/>
        <end position="33"/>
    </location>
</feature>
<evidence type="ECO:0000313" key="2">
    <source>
        <dbReference type="EMBL" id="TKV99225.1"/>
    </source>
</evidence>
<dbReference type="Proteomes" id="UP000298652">
    <property type="component" value="Chromosome 8"/>
</dbReference>
<dbReference type="AlphaFoldDB" id="A0A4V6D2L9"/>
<evidence type="ECO:0000256" key="1">
    <source>
        <dbReference type="SAM" id="SignalP"/>
    </source>
</evidence>
<organism evidence="2 3">
    <name type="scientific">Setaria viridis</name>
    <name type="common">Green bristlegrass</name>
    <name type="synonym">Setaria italica subsp. viridis</name>
    <dbReference type="NCBI Taxonomy" id="4556"/>
    <lineage>
        <taxon>Eukaryota</taxon>
        <taxon>Viridiplantae</taxon>
        <taxon>Streptophyta</taxon>
        <taxon>Embryophyta</taxon>
        <taxon>Tracheophyta</taxon>
        <taxon>Spermatophyta</taxon>
        <taxon>Magnoliopsida</taxon>
        <taxon>Liliopsida</taxon>
        <taxon>Poales</taxon>
        <taxon>Poaceae</taxon>
        <taxon>PACMAD clade</taxon>
        <taxon>Panicoideae</taxon>
        <taxon>Panicodae</taxon>
        <taxon>Paniceae</taxon>
        <taxon>Cenchrinae</taxon>
        <taxon>Setaria</taxon>
    </lineage>
</organism>
<evidence type="ECO:0008006" key="4">
    <source>
        <dbReference type="Google" id="ProtNLM"/>
    </source>
</evidence>